<feature type="compositionally biased region" description="Acidic residues" evidence="1">
    <location>
        <begin position="41"/>
        <end position="61"/>
    </location>
</feature>
<dbReference type="Proteomes" id="UP001434337">
    <property type="component" value="Chromosome"/>
</dbReference>
<reference evidence="2 3" key="1">
    <citation type="journal article" date="2023" name="Environ Microbiome">
        <title>A coral-associated actinobacterium mitigates coral bleaching under heat stress.</title>
        <authorList>
            <person name="Li J."/>
            <person name="Zou Y."/>
            <person name="Li Q."/>
            <person name="Zhang J."/>
            <person name="Bourne D.G."/>
            <person name="Lyu Y."/>
            <person name="Liu C."/>
            <person name="Zhang S."/>
        </authorList>
    </citation>
    <scope>NUCLEOTIDE SEQUENCE [LARGE SCALE GENOMIC DNA]</scope>
    <source>
        <strain evidence="2 3">SCSIO 13291</strain>
    </source>
</reference>
<organism evidence="2 3">
    <name type="scientific">Propioniciclava soli</name>
    <dbReference type="NCBI Taxonomy" id="2775081"/>
    <lineage>
        <taxon>Bacteria</taxon>
        <taxon>Bacillati</taxon>
        <taxon>Actinomycetota</taxon>
        <taxon>Actinomycetes</taxon>
        <taxon>Propionibacteriales</taxon>
        <taxon>Propionibacteriaceae</taxon>
        <taxon>Propioniciclava</taxon>
    </lineage>
</organism>
<gene>
    <name evidence="2" type="ORF">PCC79_01730</name>
</gene>
<accession>A0ABZ3CB14</accession>
<dbReference type="EMBL" id="CP115965">
    <property type="protein sequence ID" value="WZW98957.1"/>
    <property type="molecule type" value="Genomic_DNA"/>
</dbReference>
<evidence type="ECO:0008006" key="4">
    <source>
        <dbReference type="Google" id="ProtNLM"/>
    </source>
</evidence>
<dbReference type="RefSeq" id="WP_232548831.1">
    <property type="nucleotide sequence ID" value="NZ_CP115965.1"/>
</dbReference>
<sequence>MTGRDSEAWADGPATDQELGMGGDTAPAARRTDADLPDPLVGDEDVTAADQDDAEDGLIDDETGHGDGGPLGKEV</sequence>
<keyword evidence="3" id="KW-1185">Reference proteome</keyword>
<proteinExistence type="predicted"/>
<feature type="region of interest" description="Disordered" evidence="1">
    <location>
        <begin position="1"/>
        <end position="75"/>
    </location>
</feature>
<evidence type="ECO:0000313" key="3">
    <source>
        <dbReference type="Proteomes" id="UP001434337"/>
    </source>
</evidence>
<feature type="compositionally biased region" description="Gly residues" evidence="1">
    <location>
        <begin position="66"/>
        <end position="75"/>
    </location>
</feature>
<evidence type="ECO:0000256" key="1">
    <source>
        <dbReference type="SAM" id="MobiDB-lite"/>
    </source>
</evidence>
<protein>
    <recommendedName>
        <fullName evidence="4">Sugar ABC transporter ATPase</fullName>
    </recommendedName>
</protein>
<name>A0ABZ3CB14_9ACTN</name>
<evidence type="ECO:0000313" key="2">
    <source>
        <dbReference type="EMBL" id="WZW98957.1"/>
    </source>
</evidence>